<dbReference type="Gene3D" id="3.40.50.720">
    <property type="entry name" value="NAD(P)-binding Rossmann-like Domain"/>
    <property type="match status" value="1"/>
</dbReference>
<accession>A0A7H0LHL7</accession>
<organism evidence="2 3">
    <name type="scientific">Sphingomonas alpina</name>
    <dbReference type="NCBI Taxonomy" id="653931"/>
    <lineage>
        <taxon>Bacteria</taxon>
        <taxon>Pseudomonadati</taxon>
        <taxon>Pseudomonadota</taxon>
        <taxon>Alphaproteobacteria</taxon>
        <taxon>Sphingomonadales</taxon>
        <taxon>Sphingomonadaceae</taxon>
        <taxon>Sphingomonas</taxon>
    </lineage>
</organism>
<sequence>MYIILGGTGHVGSAAAKTLLAQGAPVTIVTRDEGKAGDLKQAGATVAIADVGDTDALRRVFATGRRAFLLNPPADPGTDTDAEEKRTIALILAALDGSGLEKVVAESTYGAQPGDRIGDLNTLYALEQGLKAQPIPASIIRAAYYYSNWDASLDTARKEGVLHTMFPADFALPMVAPQDLGAQAARLLTEPVDRTGTYYVEGPERCSSADVAAAFAAALGKPVTTVVTPREHWVEAYKALGFSDPAAASYARMTAITLDDGFDAEAPVRGLVTLDDYVADLVRGAPG</sequence>
<dbReference type="AlphaFoldDB" id="A0A7H0LHL7"/>
<dbReference type="PANTHER" id="PTHR43162:SF1">
    <property type="entry name" value="PRESTALK A DIFFERENTIATION PROTEIN A"/>
    <property type="match status" value="1"/>
</dbReference>
<gene>
    <name evidence="2" type="ORF">H3Z74_21240</name>
</gene>
<keyword evidence="3" id="KW-1185">Reference proteome</keyword>
<dbReference type="KEGG" id="spap:H3Z74_21240"/>
<proteinExistence type="predicted"/>
<dbReference type="Pfam" id="PF05368">
    <property type="entry name" value="NmrA"/>
    <property type="match status" value="1"/>
</dbReference>
<protein>
    <submittedName>
        <fullName evidence="2">NmrA family NAD(P)-binding protein</fullName>
    </submittedName>
</protein>
<dbReference type="InterPro" id="IPR051604">
    <property type="entry name" value="Ergot_Alk_Oxidoreductase"/>
</dbReference>
<dbReference type="InterPro" id="IPR008030">
    <property type="entry name" value="NmrA-like"/>
</dbReference>
<dbReference type="RefSeq" id="WP_187761493.1">
    <property type="nucleotide sequence ID" value="NZ_CP061038.1"/>
</dbReference>
<reference evidence="2 3" key="1">
    <citation type="submission" date="2020-09" db="EMBL/GenBank/DDBJ databases">
        <title>Sphingomonas sp., a new species isolated from pork steak.</title>
        <authorList>
            <person name="Heidler von Heilborn D."/>
        </authorList>
    </citation>
    <scope>NUCLEOTIDE SEQUENCE [LARGE SCALE GENOMIC DNA]</scope>
    <source>
        <strain evidence="3">S8-3T</strain>
    </source>
</reference>
<dbReference type="EMBL" id="CP061038">
    <property type="protein sequence ID" value="QNQ09170.1"/>
    <property type="molecule type" value="Genomic_DNA"/>
</dbReference>
<dbReference type="Proteomes" id="UP000516148">
    <property type="component" value="Chromosome"/>
</dbReference>
<dbReference type="SUPFAM" id="SSF51735">
    <property type="entry name" value="NAD(P)-binding Rossmann-fold domains"/>
    <property type="match status" value="1"/>
</dbReference>
<dbReference type="PANTHER" id="PTHR43162">
    <property type="match status" value="1"/>
</dbReference>
<evidence type="ECO:0000259" key="1">
    <source>
        <dbReference type="Pfam" id="PF05368"/>
    </source>
</evidence>
<evidence type="ECO:0000313" key="3">
    <source>
        <dbReference type="Proteomes" id="UP000516148"/>
    </source>
</evidence>
<feature type="domain" description="NmrA-like" evidence="1">
    <location>
        <begin position="4"/>
        <end position="234"/>
    </location>
</feature>
<name>A0A7H0LHL7_9SPHN</name>
<dbReference type="Gene3D" id="3.90.25.10">
    <property type="entry name" value="UDP-galactose 4-epimerase, domain 1"/>
    <property type="match status" value="1"/>
</dbReference>
<evidence type="ECO:0000313" key="2">
    <source>
        <dbReference type="EMBL" id="QNQ09170.1"/>
    </source>
</evidence>
<dbReference type="InterPro" id="IPR036291">
    <property type="entry name" value="NAD(P)-bd_dom_sf"/>
</dbReference>